<evidence type="ECO:0000313" key="1">
    <source>
        <dbReference type="EMBL" id="GAC30624.1"/>
    </source>
</evidence>
<comment type="caution">
    <text evidence="1">The sequence shown here is derived from an EMBL/GenBank/DDBJ whole genome shotgun (WGS) entry which is preliminary data.</text>
</comment>
<evidence type="ECO:0008006" key="3">
    <source>
        <dbReference type="Google" id="ProtNLM"/>
    </source>
</evidence>
<gene>
    <name evidence="1" type="ORF">GPAL_3784</name>
</gene>
<protein>
    <recommendedName>
        <fullName evidence="3">DUF2855 domain-containing protein</fullName>
    </recommendedName>
</protein>
<dbReference type="OrthoDB" id="8953110at2"/>
<name>K6YD03_9ALTE</name>
<dbReference type="Pfam" id="PF11017">
    <property type="entry name" value="DUF2855"/>
    <property type="match status" value="1"/>
</dbReference>
<evidence type="ECO:0000313" key="2">
    <source>
        <dbReference type="Proteomes" id="UP000006251"/>
    </source>
</evidence>
<dbReference type="RefSeq" id="WP_006015037.1">
    <property type="nucleotide sequence ID" value="NZ_BAEQ01000065.1"/>
</dbReference>
<dbReference type="Proteomes" id="UP000006251">
    <property type="component" value="Unassembled WGS sequence"/>
</dbReference>
<accession>K6YD03</accession>
<sequence length="369" mass="41309">MSEFQVSKSNYVESRIVDNELSNQMLAEGEVLVKVDKFALTANNITYAVVADKIGYWQFFPAHTASSNNSDDVSAWGVLPVWGFADVVKSTNPEVPVGERLFGYFPPATHLIMHPTKVSPTTWIDGSAHRAALPVGYNIYRKVESERGYNKAFEDDRMLLYPLHITSFALYDYFKSNDWFGATQLVMISASSKTSTGLAYGVKDDANAPSQVALTSTRNLQMVASLGVYDKTLSYDQIQQIDATKPTLIVDMSGNGQVLNDLHKHLGDNMKFCSNVGVTHWKEMKTGPDFIKQRSEFFFAPSQLQKRIKEWGMEGFEEQSGKYLKHSFTKSREWLKITDINGLDGMSNIYADVCDGKIAPEVGLTIRMP</sequence>
<dbReference type="EMBL" id="BAEQ01000065">
    <property type="protein sequence ID" value="GAC30624.1"/>
    <property type="molecule type" value="Genomic_DNA"/>
</dbReference>
<dbReference type="InterPro" id="IPR021276">
    <property type="entry name" value="DUF2855"/>
</dbReference>
<keyword evidence="2" id="KW-1185">Reference proteome</keyword>
<proteinExistence type="predicted"/>
<dbReference type="AlphaFoldDB" id="K6YD03"/>
<dbReference type="STRING" id="1121922.GCA_000428905_03314"/>
<organism evidence="1 2">
    <name type="scientific">Brumicola pallidula DSM 14239 = ACAM 615</name>
    <dbReference type="NCBI Taxonomy" id="1121922"/>
    <lineage>
        <taxon>Bacteria</taxon>
        <taxon>Pseudomonadati</taxon>
        <taxon>Pseudomonadota</taxon>
        <taxon>Gammaproteobacteria</taxon>
        <taxon>Alteromonadales</taxon>
        <taxon>Alteromonadaceae</taxon>
        <taxon>Brumicola</taxon>
    </lineage>
</organism>
<reference evidence="2" key="1">
    <citation type="journal article" date="2014" name="Environ. Microbiol.">
        <title>Comparative genomics of the marine bacterial genus Glaciecola reveals the high degree of genomic diversity and genomic characteristic for cold adaptation.</title>
        <authorList>
            <person name="Qin Q.L."/>
            <person name="Xie B.B."/>
            <person name="Yu Y."/>
            <person name="Shu Y.L."/>
            <person name="Rong J.C."/>
            <person name="Zhang Y.J."/>
            <person name="Zhao D.L."/>
            <person name="Chen X.L."/>
            <person name="Zhang X.Y."/>
            <person name="Chen B."/>
            <person name="Zhou B.C."/>
            <person name="Zhang Y.Z."/>
        </authorList>
    </citation>
    <scope>NUCLEOTIDE SEQUENCE [LARGE SCALE GENOMIC DNA]</scope>
    <source>
        <strain evidence="2">ACAM 615</strain>
    </source>
</reference>